<organism evidence="2 3">
    <name type="scientific">Actinoplanes siamensis</name>
    <dbReference type="NCBI Taxonomy" id="1223317"/>
    <lineage>
        <taxon>Bacteria</taxon>
        <taxon>Bacillati</taxon>
        <taxon>Actinomycetota</taxon>
        <taxon>Actinomycetes</taxon>
        <taxon>Micromonosporales</taxon>
        <taxon>Micromonosporaceae</taxon>
        <taxon>Actinoplanes</taxon>
    </lineage>
</organism>
<feature type="transmembrane region" description="Helical" evidence="1">
    <location>
        <begin position="123"/>
        <end position="140"/>
    </location>
</feature>
<comment type="caution">
    <text evidence="2">The sequence shown here is derived from an EMBL/GenBank/DDBJ whole genome shotgun (WGS) entry which is preliminary data.</text>
</comment>
<dbReference type="EMBL" id="BOMW01000002">
    <property type="protein sequence ID" value="GIF02573.1"/>
    <property type="molecule type" value="Genomic_DNA"/>
</dbReference>
<dbReference type="RefSeq" id="WP_203676123.1">
    <property type="nucleotide sequence ID" value="NZ_BOMW01000002.1"/>
</dbReference>
<protein>
    <submittedName>
        <fullName evidence="2">Uncharacterized protein</fullName>
    </submittedName>
</protein>
<evidence type="ECO:0000256" key="1">
    <source>
        <dbReference type="SAM" id="Phobius"/>
    </source>
</evidence>
<keyword evidence="1" id="KW-1133">Transmembrane helix</keyword>
<reference evidence="2" key="1">
    <citation type="submission" date="2021-01" db="EMBL/GenBank/DDBJ databases">
        <title>Whole genome shotgun sequence of Actinoplanes siamensis NBRC 109076.</title>
        <authorList>
            <person name="Komaki H."/>
            <person name="Tamura T."/>
        </authorList>
    </citation>
    <scope>NUCLEOTIDE SEQUENCE</scope>
    <source>
        <strain evidence="2">NBRC 109076</strain>
    </source>
</reference>
<sequence>MRGEAAGSRRQTAILPLRGTTAGESLDSAVALVRQRALPLLSMAALLAAGEQWLLTGMRRAVPLQPPFFLFDSWNFDAWWRIVATGLATEVAIVTLLAAFAGAAVAPALLGRAATHRELFRRTPVLASLLVAAVLAGIAWPAAYAGLVAVIALYALTGLATPILAMERTGNPFVALFRSVALSARGGLRVARIRILGYLSWLAIRFALGLGWIAVADLLAWDVTEAGWLDWAVPGAWVVANTAAYAALGCLDAVLLVEARIRTEGLDIALNRSRARGEDETAVLVTAR</sequence>
<feature type="transmembrane region" description="Helical" evidence="1">
    <location>
        <begin position="78"/>
        <end position="111"/>
    </location>
</feature>
<keyword evidence="1" id="KW-0472">Membrane</keyword>
<accession>A0A919KAM5</accession>
<feature type="transmembrane region" description="Helical" evidence="1">
    <location>
        <begin position="195"/>
        <end position="215"/>
    </location>
</feature>
<gene>
    <name evidence="2" type="ORF">Asi03nite_01110</name>
</gene>
<name>A0A919KAM5_9ACTN</name>
<evidence type="ECO:0000313" key="3">
    <source>
        <dbReference type="Proteomes" id="UP000629619"/>
    </source>
</evidence>
<evidence type="ECO:0000313" key="2">
    <source>
        <dbReference type="EMBL" id="GIF02573.1"/>
    </source>
</evidence>
<proteinExistence type="predicted"/>
<dbReference type="AlphaFoldDB" id="A0A919KAM5"/>
<dbReference type="Proteomes" id="UP000629619">
    <property type="component" value="Unassembled WGS sequence"/>
</dbReference>
<keyword evidence="3" id="KW-1185">Reference proteome</keyword>
<keyword evidence="1" id="KW-0812">Transmembrane</keyword>
<feature type="transmembrane region" description="Helical" evidence="1">
    <location>
        <begin position="235"/>
        <end position="257"/>
    </location>
</feature>